<dbReference type="Proteomes" id="UP000622580">
    <property type="component" value="Unassembled WGS sequence"/>
</dbReference>
<dbReference type="EMBL" id="CP068570">
    <property type="protein sequence ID" value="QQZ51136.1"/>
    <property type="molecule type" value="Genomic_DNA"/>
</dbReference>
<keyword evidence="1" id="KW-1133">Transmembrane helix</keyword>
<evidence type="ECO:0000313" key="2">
    <source>
        <dbReference type="EMBL" id="MBR7618769.1"/>
    </source>
</evidence>
<keyword evidence="4" id="KW-1185">Reference proteome</keyword>
<dbReference type="EMBL" id="JAGSGD010000001">
    <property type="protein sequence ID" value="MBR7618769.1"/>
    <property type="molecule type" value="Genomic_DNA"/>
</dbReference>
<keyword evidence="1" id="KW-0812">Transmembrane</keyword>
<dbReference type="AlphaFoldDB" id="A0A941HUK7"/>
<feature type="transmembrane region" description="Helical" evidence="1">
    <location>
        <begin position="78"/>
        <end position="99"/>
    </location>
</feature>
<proteinExistence type="predicted"/>
<name>A0A941HUK7_9CAUL</name>
<gene>
    <name evidence="2" type="ORF">JKL49_05145</name>
    <name evidence="3" type="ORF">JKL49_08390</name>
</gene>
<dbReference type="RefSeq" id="WP_215338697.1">
    <property type="nucleotide sequence ID" value="NZ_JAGSGD010000001.1"/>
</dbReference>
<keyword evidence="1" id="KW-0472">Membrane</keyword>
<sequence length="144" mass="15999">MAVFVGFVHHRVKLLQPTLDVLAFAGIKITVARAKIEFTLPDLPQLRHEISGFLAGVRPVSKTMLDATKIMLIEGVEALISAEVLAVLTLVLILVLVFARLRHGWSPNGPDGRGYDKDTQKLFHRANPLLKGRDGRSYNTPHRE</sequence>
<evidence type="ECO:0000313" key="3">
    <source>
        <dbReference type="EMBL" id="QQZ51136.1"/>
    </source>
</evidence>
<reference evidence="2" key="2">
    <citation type="submission" date="2021-04" db="EMBL/GenBank/DDBJ databases">
        <title>Draft genome assembly of strain Phenylobacterium sp. 20VBR1 using MiniION and Illumina platforms.</title>
        <authorList>
            <person name="Thomas F.A."/>
            <person name="Krishnan K.P."/>
            <person name="Sinha R.K."/>
        </authorList>
    </citation>
    <scope>NUCLEOTIDE SEQUENCE</scope>
    <source>
        <strain evidence="2">20VBR1</strain>
    </source>
</reference>
<reference evidence="3" key="1">
    <citation type="submission" date="2021-01" db="EMBL/GenBank/DDBJ databases">
        <title>Genome sequence of Phenylobacterium sp. 20VBR1 isolated from a valley glaceir, Ny-Alesund, Svalbard.</title>
        <authorList>
            <person name="Thomas F.A."/>
            <person name="Krishnan K.P."/>
            <person name="Sinha R.K."/>
        </authorList>
    </citation>
    <scope>NUCLEOTIDE SEQUENCE</scope>
    <source>
        <strain evidence="3">20VBR1</strain>
    </source>
</reference>
<organism evidence="2 4">
    <name type="scientific">Phenylobacterium glaciei</name>
    <dbReference type="NCBI Taxonomy" id="2803784"/>
    <lineage>
        <taxon>Bacteria</taxon>
        <taxon>Pseudomonadati</taxon>
        <taxon>Pseudomonadota</taxon>
        <taxon>Alphaproteobacteria</taxon>
        <taxon>Caulobacterales</taxon>
        <taxon>Caulobacteraceae</taxon>
        <taxon>Phenylobacterium</taxon>
    </lineage>
</organism>
<evidence type="ECO:0000256" key="1">
    <source>
        <dbReference type="SAM" id="Phobius"/>
    </source>
</evidence>
<protein>
    <submittedName>
        <fullName evidence="2">Uncharacterized protein</fullName>
    </submittedName>
</protein>
<accession>A0A941HUK7</accession>
<evidence type="ECO:0000313" key="4">
    <source>
        <dbReference type="Proteomes" id="UP000622580"/>
    </source>
</evidence>